<name>A0A2T0WNM9_9RHOB</name>
<dbReference type="PRINTS" id="PR00598">
    <property type="entry name" value="HTHMARR"/>
</dbReference>
<evidence type="ECO:0000313" key="2">
    <source>
        <dbReference type="EMBL" id="PRY88318.1"/>
    </source>
</evidence>
<gene>
    <name evidence="2" type="ORF">CLV74_108123</name>
</gene>
<proteinExistence type="predicted"/>
<dbReference type="InterPro" id="IPR039422">
    <property type="entry name" value="MarR/SlyA-like"/>
</dbReference>
<dbReference type="GO" id="GO:0003700">
    <property type="term" value="F:DNA-binding transcription factor activity"/>
    <property type="evidence" value="ECO:0007669"/>
    <property type="project" value="InterPro"/>
</dbReference>
<dbReference type="PANTHER" id="PTHR33164:SF43">
    <property type="entry name" value="HTH-TYPE TRANSCRIPTIONAL REPRESSOR YETL"/>
    <property type="match status" value="1"/>
</dbReference>
<dbReference type="SUPFAM" id="SSF46785">
    <property type="entry name" value="Winged helix' DNA-binding domain"/>
    <property type="match status" value="1"/>
</dbReference>
<dbReference type="Gene3D" id="1.10.10.10">
    <property type="entry name" value="Winged helix-like DNA-binding domain superfamily/Winged helix DNA-binding domain"/>
    <property type="match status" value="1"/>
</dbReference>
<dbReference type="InterPro" id="IPR036390">
    <property type="entry name" value="WH_DNA-bd_sf"/>
</dbReference>
<dbReference type="PANTHER" id="PTHR33164">
    <property type="entry name" value="TRANSCRIPTIONAL REGULATOR, MARR FAMILY"/>
    <property type="match status" value="1"/>
</dbReference>
<dbReference type="Proteomes" id="UP000238392">
    <property type="component" value="Unassembled WGS sequence"/>
</dbReference>
<sequence length="146" mass="16476">MPQTPEPFDLSSYIPYRLAVAAERTSAALARRYREEFGISVAEWRVLVHVSDAGAVSIRDIHQRVHLEKSKVSRAASRLEEAGYLIKEVNGQDRRLLALRLTDKGQDLMAQLLPIAQAFQTQLKQLLDSQLEAFDSALQVLMEDDL</sequence>
<dbReference type="OrthoDB" id="8906692at2"/>
<dbReference type="EMBL" id="PVTQ01000008">
    <property type="protein sequence ID" value="PRY88318.1"/>
    <property type="molecule type" value="Genomic_DNA"/>
</dbReference>
<dbReference type="GO" id="GO:0006950">
    <property type="term" value="P:response to stress"/>
    <property type="evidence" value="ECO:0007669"/>
    <property type="project" value="TreeGrafter"/>
</dbReference>
<evidence type="ECO:0000313" key="3">
    <source>
        <dbReference type="Proteomes" id="UP000238392"/>
    </source>
</evidence>
<keyword evidence="3" id="KW-1185">Reference proteome</keyword>
<dbReference type="RefSeq" id="WP_106265392.1">
    <property type="nucleotide sequence ID" value="NZ_PVTQ01000008.1"/>
</dbReference>
<dbReference type="GO" id="GO:0003677">
    <property type="term" value="F:DNA binding"/>
    <property type="evidence" value="ECO:0007669"/>
    <property type="project" value="UniProtKB-KW"/>
</dbReference>
<dbReference type="InterPro" id="IPR036388">
    <property type="entry name" value="WH-like_DNA-bd_sf"/>
</dbReference>
<dbReference type="InterPro" id="IPR000835">
    <property type="entry name" value="HTH_MarR-typ"/>
</dbReference>
<accession>A0A2T0WNM9</accession>
<evidence type="ECO:0000259" key="1">
    <source>
        <dbReference type="PROSITE" id="PS50995"/>
    </source>
</evidence>
<comment type="caution">
    <text evidence="2">The sequence shown here is derived from an EMBL/GenBank/DDBJ whole genome shotgun (WGS) entry which is preliminary data.</text>
</comment>
<organism evidence="2 3">
    <name type="scientific">Donghicola tyrosinivorans</name>
    <dbReference type="NCBI Taxonomy" id="1652492"/>
    <lineage>
        <taxon>Bacteria</taxon>
        <taxon>Pseudomonadati</taxon>
        <taxon>Pseudomonadota</taxon>
        <taxon>Alphaproteobacteria</taxon>
        <taxon>Rhodobacterales</taxon>
        <taxon>Roseobacteraceae</taxon>
        <taxon>Donghicola</taxon>
    </lineage>
</organism>
<dbReference type="PROSITE" id="PS50995">
    <property type="entry name" value="HTH_MARR_2"/>
    <property type="match status" value="1"/>
</dbReference>
<dbReference type="AlphaFoldDB" id="A0A2T0WNM9"/>
<protein>
    <submittedName>
        <fullName evidence="2">DNA-binding MarR family transcriptional regulator</fullName>
    </submittedName>
</protein>
<dbReference type="Pfam" id="PF12802">
    <property type="entry name" value="MarR_2"/>
    <property type="match status" value="1"/>
</dbReference>
<dbReference type="SMART" id="SM00347">
    <property type="entry name" value="HTH_MARR"/>
    <property type="match status" value="1"/>
</dbReference>
<keyword evidence="2" id="KW-0238">DNA-binding</keyword>
<reference evidence="2 3" key="1">
    <citation type="submission" date="2018-03" db="EMBL/GenBank/DDBJ databases">
        <title>Genomic Encyclopedia of Archaeal and Bacterial Type Strains, Phase II (KMG-II): from individual species to whole genera.</title>
        <authorList>
            <person name="Goeker M."/>
        </authorList>
    </citation>
    <scope>NUCLEOTIDE SEQUENCE [LARGE SCALE GENOMIC DNA]</scope>
    <source>
        <strain evidence="2 3">DSM 100212</strain>
    </source>
</reference>
<feature type="domain" description="HTH marR-type" evidence="1">
    <location>
        <begin position="11"/>
        <end position="143"/>
    </location>
</feature>